<dbReference type="GO" id="GO:0006629">
    <property type="term" value="P:lipid metabolic process"/>
    <property type="evidence" value="ECO:0007669"/>
    <property type="project" value="InterPro"/>
</dbReference>
<evidence type="ECO:0000259" key="2">
    <source>
        <dbReference type="Pfam" id="PF00487"/>
    </source>
</evidence>
<feature type="transmembrane region" description="Helical" evidence="1">
    <location>
        <begin position="121"/>
        <end position="141"/>
    </location>
</feature>
<feature type="transmembrane region" description="Helical" evidence="1">
    <location>
        <begin position="88"/>
        <end position="109"/>
    </location>
</feature>
<proteinExistence type="predicted"/>
<evidence type="ECO:0000313" key="3">
    <source>
        <dbReference type="EMBL" id="KAJ3576984.1"/>
    </source>
</evidence>
<comment type="caution">
    <text evidence="3">The sequence shown here is derived from an EMBL/GenBank/DDBJ whole genome shotgun (WGS) entry which is preliminary data.</text>
</comment>
<keyword evidence="4" id="KW-1185">Reference proteome</keyword>
<dbReference type="InterPro" id="IPR005804">
    <property type="entry name" value="FA_desaturase_dom"/>
</dbReference>
<dbReference type="Proteomes" id="UP001213000">
    <property type="component" value="Unassembled WGS sequence"/>
</dbReference>
<dbReference type="Pfam" id="PF00487">
    <property type="entry name" value="FA_desaturase"/>
    <property type="match status" value="1"/>
</dbReference>
<keyword evidence="1" id="KW-0472">Membrane</keyword>
<keyword evidence="1" id="KW-0812">Transmembrane</keyword>
<dbReference type="AlphaFoldDB" id="A0AAD5W4J7"/>
<gene>
    <name evidence="3" type="ORF">NP233_g22</name>
</gene>
<dbReference type="EMBL" id="JANIEX010000001">
    <property type="protein sequence ID" value="KAJ3576984.1"/>
    <property type="molecule type" value="Genomic_DNA"/>
</dbReference>
<reference evidence="3" key="1">
    <citation type="submission" date="2022-07" db="EMBL/GenBank/DDBJ databases">
        <title>Genome Sequence of Leucocoprinus birnbaumii.</title>
        <authorList>
            <person name="Buettner E."/>
        </authorList>
    </citation>
    <scope>NUCLEOTIDE SEQUENCE</scope>
    <source>
        <strain evidence="3">VT141</strain>
    </source>
</reference>
<feature type="transmembrane region" description="Helical" evidence="1">
    <location>
        <begin position="46"/>
        <end position="68"/>
    </location>
</feature>
<name>A0AAD5W4J7_9AGAR</name>
<dbReference type="GO" id="GO:0016491">
    <property type="term" value="F:oxidoreductase activity"/>
    <property type="evidence" value="ECO:0007669"/>
    <property type="project" value="InterPro"/>
</dbReference>
<protein>
    <recommendedName>
        <fullName evidence="2">Fatty acid desaturase domain-containing protein</fullName>
    </recommendedName>
</protein>
<evidence type="ECO:0000313" key="4">
    <source>
        <dbReference type="Proteomes" id="UP001213000"/>
    </source>
</evidence>
<organism evidence="3 4">
    <name type="scientific">Leucocoprinus birnbaumii</name>
    <dbReference type="NCBI Taxonomy" id="56174"/>
    <lineage>
        <taxon>Eukaryota</taxon>
        <taxon>Fungi</taxon>
        <taxon>Dikarya</taxon>
        <taxon>Basidiomycota</taxon>
        <taxon>Agaricomycotina</taxon>
        <taxon>Agaricomycetes</taxon>
        <taxon>Agaricomycetidae</taxon>
        <taxon>Agaricales</taxon>
        <taxon>Agaricineae</taxon>
        <taxon>Agaricaceae</taxon>
        <taxon>Leucocoprinus</taxon>
    </lineage>
</organism>
<dbReference type="InterPro" id="IPR012171">
    <property type="entry name" value="Fatty_acid_desaturase"/>
</dbReference>
<feature type="domain" description="Fatty acid desaturase" evidence="2">
    <location>
        <begin position="90"/>
        <end position="379"/>
    </location>
</feature>
<accession>A0AAD5W4J7</accession>
<keyword evidence="1" id="KW-1133">Transmembrane helix</keyword>
<dbReference type="CDD" id="cd03507">
    <property type="entry name" value="Delta12-FADS-like"/>
    <property type="match status" value="1"/>
</dbReference>
<sequence>MVETRDNIKCSGYEQATFTVPDVTLKEMLDVIPPHCFQRSALRSSVYILIDLFAIGLIYKTTTLLDALLDSETLRLSSPLSFRLARLILWSVYGYGTGVFGSALWIIAHECGHRAFSESKLICDTVGLIIHTTLGVPYFSWRISHGLHHAFTGHISKDQAHVPLTRSQFGLQPLDPVQEDPYGSWVTEEGKSALWEALGEAPIVTAIRFASYMLSAWPLYLLVNFHGPEHYPKGSNHFNPNAIMFKPHQYWEVVCSNVAMALWAAGLVAWASKYGVWEVFVLYGVPYLWINHGIVIATSLHHTDPHLPHYREAEFTFTRGALATYDRFMYGDNLLGRLASYATHGISNNHVVHHVCSKIPHYHAWEASVALRKFLRSRGIKTEGAPVNYTETFRVWTACRFVEDDGDIVFYKNAQGIAQMRPISKEHSEVDK</sequence>
<evidence type="ECO:0000256" key="1">
    <source>
        <dbReference type="SAM" id="Phobius"/>
    </source>
</evidence>
<dbReference type="PANTHER" id="PTHR32100">
    <property type="entry name" value="OMEGA-6 FATTY ACID DESATURASE, CHLOROPLASTIC"/>
    <property type="match status" value="1"/>
</dbReference>